<name>E1YFG2_9BACT</name>
<dbReference type="EMBL" id="FR695872">
    <property type="protein sequence ID" value="CBX29306.1"/>
    <property type="molecule type" value="Genomic_DNA"/>
</dbReference>
<feature type="transmembrane region" description="Helical" evidence="1">
    <location>
        <begin position="49"/>
        <end position="70"/>
    </location>
</feature>
<reference evidence="2" key="1">
    <citation type="journal article" date="2011" name="Environ. Microbiol.">
        <title>Genomic insights into the metabolic potential of the polycyclic aromatic hydrocarbon degrading sulfate-reducing Deltaproteobacterium N47.</title>
        <authorList>
            <person name="Bergmann F."/>
            <person name="Selesi D."/>
            <person name="Weinmaier T."/>
            <person name="Tischler P."/>
            <person name="Rattei T."/>
            <person name="Meckenstock R.U."/>
        </authorList>
    </citation>
    <scope>NUCLEOTIDE SEQUENCE</scope>
</reference>
<keyword evidence="1" id="KW-1133">Transmembrane helix</keyword>
<organism evidence="2">
    <name type="scientific">uncultured Desulfobacterium sp</name>
    <dbReference type="NCBI Taxonomy" id="201089"/>
    <lineage>
        <taxon>Bacteria</taxon>
        <taxon>Pseudomonadati</taxon>
        <taxon>Thermodesulfobacteriota</taxon>
        <taxon>Desulfobacteria</taxon>
        <taxon>Desulfobacterales</taxon>
        <taxon>Desulfobacteriaceae</taxon>
        <taxon>Desulfobacterium</taxon>
        <taxon>environmental samples</taxon>
    </lineage>
</organism>
<proteinExistence type="predicted"/>
<protein>
    <submittedName>
        <fullName evidence="2">Uncharacterized protein</fullName>
    </submittedName>
</protein>
<accession>E1YFG2</accession>
<dbReference type="AlphaFoldDB" id="E1YFG2"/>
<keyword evidence="1" id="KW-0812">Transmembrane</keyword>
<sequence length="72" mass="7988">MGKKKLDEIIAMFSDTCGFGDPEARRNAELRLQLLLAQQQSKTANRLNLLTFLLVVVGLLNAAVLAFQVWGK</sequence>
<keyword evidence="1" id="KW-0472">Membrane</keyword>
<evidence type="ECO:0000256" key="1">
    <source>
        <dbReference type="SAM" id="Phobius"/>
    </source>
</evidence>
<evidence type="ECO:0000313" key="2">
    <source>
        <dbReference type="EMBL" id="CBX29306.1"/>
    </source>
</evidence>
<gene>
    <name evidence="2" type="ORF">N47_J02870</name>
</gene>